<sequence>MPVEPGRYRTGVFLWYSSHDIVIEEKVDYTMPCNDARTFHDSEFLCGFSPHLTKPDLTHTGGDGDHRQSRLQLKVIKSRKRR</sequence>
<feature type="compositionally biased region" description="Basic and acidic residues" evidence="1">
    <location>
        <begin position="56"/>
        <end position="68"/>
    </location>
</feature>
<accession>A0AAV2BT39</accession>
<proteinExistence type="predicted"/>
<keyword evidence="3" id="KW-1185">Reference proteome</keyword>
<dbReference type="EMBL" id="CAXIEN010000495">
    <property type="protein sequence ID" value="CAL1299347.1"/>
    <property type="molecule type" value="Genomic_DNA"/>
</dbReference>
<comment type="caution">
    <text evidence="2">The sequence shown here is derived from an EMBL/GenBank/DDBJ whole genome shotgun (WGS) entry which is preliminary data.</text>
</comment>
<dbReference type="Proteomes" id="UP001497382">
    <property type="component" value="Unassembled WGS sequence"/>
</dbReference>
<evidence type="ECO:0000313" key="3">
    <source>
        <dbReference type="Proteomes" id="UP001497382"/>
    </source>
</evidence>
<gene>
    <name evidence="2" type="ORF">LARSCL_LOCUS21296</name>
</gene>
<reference evidence="2 3" key="1">
    <citation type="submission" date="2024-04" db="EMBL/GenBank/DDBJ databases">
        <authorList>
            <person name="Rising A."/>
            <person name="Reimegard J."/>
            <person name="Sonavane S."/>
            <person name="Akerstrom W."/>
            <person name="Nylinder S."/>
            <person name="Hedman E."/>
            <person name="Kallberg Y."/>
        </authorList>
    </citation>
    <scope>NUCLEOTIDE SEQUENCE [LARGE SCALE GENOMIC DNA]</scope>
</reference>
<protein>
    <submittedName>
        <fullName evidence="2">Uncharacterized protein</fullName>
    </submittedName>
</protein>
<feature type="region of interest" description="Disordered" evidence="1">
    <location>
        <begin position="56"/>
        <end position="82"/>
    </location>
</feature>
<evidence type="ECO:0000256" key="1">
    <source>
        <dbReference type="SAM" id="MobiDB-lite"/>
    </source>
</evidence>
<organism evidence="2 3">
    <name type="scientific">Larinioides sclopetarius</name>
    <dbReference type="NCBI Taxonomy" id="280406"/>
    <lineage>
        <taxon>Eukaryota</taxon>
        <taxon>Metazoa</taxon>
        <taxon>Ecdysozoa</taxon>
        <taxon>Arthropoda</taxon>
        <taxon>Chelicerata</taxon>
        <taxon>Arachnida</taxon>
        <taxon>Araneae</taxon>
        <taxon>Araneomorphae</taxon>
        <taxon>Entelegynae</taxon>
        <taxon>Araneoidea</taxon>
        <taxon>Araneidae</taxon>
        <taxon>Larinioides</taxon>
    </lineage>
</organism>
<name>A0AAV2BT39_9ARAC</name>
<dbReference type="AlphaFoldDB" id="A0AAV2BT39"/>
<evidence type="ECO:0000313" key="2">
    <source>
        <dbReference type="EMBL" id="CAL1299347.1"/>
    </source>
</evidence>